<feature type="domain" description="DUF3298" evidence="1">
    <location>
        <begin position="165"/>
        <end position="239"/>
    </location>
</feature>
<dbReference type="InterPro" id="IPR037126">
    <property type="entry name" value="PdaC/RsiV-like_sf"/>
</dbReference>
<protein>
    <recommendedName>
        <fullName evidence="1">DUF3298 domain-containing protein</fullName>
    </recommendedName>
</protein>
<organism evidence="2 3">
    <name type="scientific">Chryseobacterium ginsengisoli</name>
    <dbReference type="NCBI Taxonomy" id="363853"/>
    <lineage>
        <taxon>Bacteria</taxon>
        <taxon>Pseudomonadati</taxon>
        <taxon>Bacteroidota</taxon>
        <taxon>Flavobacteriia</taxon>
        <taxon>Flavobacteriales</taxon>
        <taxon>Weeksellaceae</taxon>
        <taxon>Chryseobacterium group</taxon>
        <taxon>Chryseobacterium</taxon>
    </lineage>
</organism>
<sequence length="256" mass="30354">MITFACKEIGVKKKNSTADSYSNLKIDSVIEEDSLKISDSLMIKYSSKLLWFPDLENKKLLKEIYSGQNIIDYSKEGLKKFLQDEKKNLYGQLKSKKLSNIKSKDDWQYVSQMDLKMNKNDYLYIQYYNNQFEGGEKDQYHYQERVFDLRNNKKLKLSDIVSLSKEEISKLLKTNLEKTTMMQQMKKYDQKGYAILSSANIPVTENFYFDDNNLYFHYNMNEISENYDIGDIIVPISWDDLSENLKTDFKERMKIN</sequence>
<proteinExistence type="predicted"/>
<dbReference type="EMBL" id="BAABHX010000002">
    <property type="protein sequence ID" value="GAA5090613.1"/>
    <property type="molecule type" value="Genomic_DNA"/>
</dbReference>
<gene>
    <name evidence="2" type="ORF">GCM10023210_16960</name>
</gene>
<dbReference type="Pfam" id="PF11738">
    <property type="entry name" value="DUF3298"/>
    <property type="match status" value="1"/>
</dbReference>
<name>A0ABP9M4H4_9FLAO</name>
<dbReference type="Gene3D" id="3.90.640.20">
    <property type="entry name" value="Heat-shock cognate protein, ATPase"/>
    <property type="match status" value="1"/>
</dbReference>
<evidence type="ECO:0000313" key="2">
    <source>
        <dbReference type="EMBL" id="GAA5090613.1"/>
    </source>
</evidence>
<evidence type="ECO:0000259" key="1">
    <source>
        <dbReference type="Pfam" id="PF11738"/>
    </source>
</evidence>
<evidence type="ECO:0000313" key="3">
    <source>
        <dbReference type="Proteomes" id="UP001500353"/>
    </source>
</evidence>
<comment type="caution">
    <text evidence="2">The sequence shown here is derived from an EMBL/GenBank/DDBJ whole genome shotgun (WGS) entry which is preliminary data.</text>
</comment>
<keyword evidence="3" id="KW-1185">Reference proteome</keyword>
<dbReference type="InterPro" id="IPR021729">
    <property type="entry name" value="DUF3298"/>
</dbReference>
<dbReference type="Proteomes" id="UP001500353">
    <property type="component" value="Unassembled WGS sequence"/>
</dbReference>
<reference evidence="3" key="1">
    <citation type="journal article" date="2019" name="Int. J. Syst. Evol. Microbiol.">
        <title>The Global Catalogue of Microorganisms (GCM) 10K type strain sequencing project: providing services to taxonomists for standard genome sequencing and annotation.</title>
        <authorList>
            <consortium name="The Broad Institute Genomics Platform"/>
            <consortium name="The Broad Institute Genome Sequencing Center for Infectious Disease"/>
            <person name="Wu L."/>
            <person name="Ma J."/>
        </authorList>
    </citation>
    <scope>NUCLEOTIDE SEQUENCE [LARGE SCALE GENOMIC DNA]</scope>
    <source>
        <strain evidence="3">JCM 18019</strain>
    </source>
</reference>
<accession>A0ABP9M4H4</accession>